<dbReference type="InterPro" id="IPR032282">
    <property type="entry name" value="HAGH_C"/>
</dbReference>
<evidence type="ECO:0000256" key="7">
    <source>
        <dbReference type="HAMAP-Rule" id="MF_01374"/>
    </source>
</evidence>
<feature type="binding site" evidence="7">
    <location>
        <position position="110"/>
    </location>
    <ligand>
        <name>Zn(2+)</name>
        <dbReference type="ChEBI" id="CHEBI:29105"/>
        <label>1</label>
    </ligand>
</feature>
<dbReference type="HAMAP" id="MF_01374">
    <property type="entry name" value="Glyoxalase_2"/>
    <property type="match status" value="1"/>
</dbReference>
<feature type="binding site" evidence="7">
    <location>
        <position position="169"/>
    </location>
    <ligand>
        <name>Zn(2+)</name>
        <dbReference type="ChEBI" id="CHEBI:29105"/>
        <label>2</label>
    </ligand>
</feature>
<feature type="binding site" evidence="7">
    <location>
        <position position="131"/>
    </location>
    <ligand>
        <name>Zn(2+)</name>
        <dbReference type="ChEBI" id="CHEBI:29105"/>
        <label>1</label>
    </ligand>
</feature>
<protein>
    <recommendedName>
        <fullName evidence="7">Hydroxyacylglutathione hydrolase</fullName>
        <ecNumber evidence="7">3.1.2.6</ecNumber>
    </recommendedName>
    <alternativeName>
        <fullName evidence="7">Glyoxalase II</fullName>
        <shortName evidence="7">Glx II</shortName>
    </alternativeName>
</protein>
<organism evidence="9 10">
    <name type="scientific">Marinomonas piezotolerans</name>
    <dbReference type="NCBI Taxonomy" id="2213058"/>
    <lineage>
        <taxon>Bacteria</taxon>
        <taxon>Pseudomonadati</taxon>
        <taxon>Pseudomonadota</taxon>
        <taxon>Gammaproteobacteria</taxon>
        <taxon>Oceanospirillales</taxon>
        <taxon>Oceanospirillaceae</taxon>
        <taxon>Marinomonas</taxon>
    </lineage>
</organism>
<evidence type="ECO:0000256" key="1">
    <source>
        <dbReference type="ARBA" id="ARBA00001623"/>
    </source>
</evidence>
<dbReference type="NCBIfam" id="TIGR03413">
    <property type="entry name" value="GSH_gloB"/>
    <property type="match status" value="1"/>
</dbReference>
<dbReference type="UniPathway" id="UPA00619">
    <property type="reaction ID" value="UER00676"/>
</dbReference>
<feature type="binding site" evidence="7">
    <location>
        <position position="56"/>
    </location>
    <ligand>
        <name>Zn(2+)</name>
        <dbReference type="ChEBI" id="CHEBI:29105"/>
        <label>1</label>
    </ligand>
</feature>
<dbReference type="GO" id="GO:0004416">
    <property type="term" value="F:hydroxyacylglutathione hydrolase activity"/>
    <property type="evidence" value="ECO:0007669"/>
    <property type="project" value="UniProtKB-UniRule"/>
</dbReference>
<dbReference type="InterPro" id="IPR035680">
    <property type="entry name" value="Clx_II_MBL"/>
</dbReference>
<dbReference type="AlphaFoldDB" id="A0A370U608"/>
<dbReference type="InterPro" id="IPR050110">
    <property type="entry name" value="Glyoxalase_II_hydrolase"/>
</dbReference>
<sequence>MTFIPLPAFNDNYIWITHNREQKHIWVVDPGDAEVVDSYCKQNACRVAGILITHHHKDHIGGVKTLVDNYDCEVFGPRHLAPEVISRPLEEGDCVTVDGEELLVLATPGHTLDHLCYVGQSSDTPFILCGDTLFRGGCGRLFEGSPAQMLQSLTRLRQLPGDTLVYGTHEYTLANYRFARAIDPDNVALQNSEQQAARLRANHTPTLPSTIAVEQQTNPFLRFDVASVVRGAAELLGEAPASDLIGAFAQIRRAKDGF</sequence>
<accession>A0A370U608</accession>
<comment type="similarity">
    <text evidence="3 7">Belongs to the metallo-beta-lactamase superfamily. Glyoxalase II family.</text>
</comment>
<evidence type="ECO:0000313" key="9">
    <source>
        <dbReference type="EMBL" id="RDL43183.1"/>
    </source>
</evidence>
<feature type="binding site" evidence="7">
    <location>
        <position position="54"/>
    </location>
    <ligand>
        <name>Zn(2+)</name>
        <dbReference type="ChEBI" id="CHEBI:29105"/>
        <label>1</label>
    </ligand>
</feature>
<gene>
    <name evidence="7 9" type="primary">gloB</name>
    <name evidence="9" type="ORF">DN730_15885</name>
</gene>
<evidence type="ECO:0000256" key="2">
    <source>
        <dbReference type="ARBA" id="ARBA00004963"/>
    </source>
</evidence>
<comment type="caution">
    <text evidence="9">The sequence shown here is derived from an EMBL/GenBank/DDBJ whole genome shotgun (WGS) entry which is preliminary data.</text>
</comment>
<dbReference type="EC" id="3.1.2.6" evidence="7"/>
<proteinExistence type="inferred from homology"/>
<comment type="catalytic activity">
    <reaction evidence="1 7">
        <text>an S-(2-hydroxyacyl)glutathione + H2O = a 2-hydroxy carboxylate + glutathione + H(+)</text>
        <dbReference type="Rhea" id="RHEA:21864"/>
        <dbReference type="ChEBI" id="CHEBI:15377"/>
        <dbReference type="ChEBI" id="CHEBI:15378"/>
        <dbReference type="ChEBI" id="CHEBI:57925"/>
        <dbReference type="ChEBI" id="CHEBI:58896"/>
        <dbReference type="ChEBI" id="CHEBI:71261"/>
        <dbReference type="EC" id="3.1.2.6"/>
    </reaction>
</comment>
<dbReference type="InterPro" id="IPR001279">
    <property type="entry name" value="Metallo-B-lactamas"/>
</dbReference>
<dbReference type="Pfam" id="PF16123">
    <property type="entry name" value="HAGH_C"/>
    <property type="match status" value="1"/>
</dbReference>
<dbReference type="Gene3D" id="3.60.15.10">
    <property type="entry name" value="Ribonuclease Z/Hydroxyacylglutathione hydrolase-like"/>
    <property type="match status" value="1"/>
</dbReference>
<dbReference type="SMART" id="SM00849">
    <property type="entry name" value="Lactamase_B"/>
    <property type="match status" value="1"/>
</dbReference>
<feature type="domain" description="Metallo-beta-lactamase" evidence="8">
    <location>
        <begin position="11"/>
        <end position="169"/>
    </location>
</feature>
<dbReference type="GO" id="GO:0046872">
    <property type="term" value="F:metal ion binding"/>
    <property type="evidence" value="ECO:0007669"/>
    <property type="project" value="UniProtKB-KW"/>
</dbReference>
<dbReference type="CDD" id="cd07723">
    <property type="entry name" value="hydroxyacylglutathione_hydrolase_MBL-fold"/>
    <property type="match status" value="1"/>
</dbReference>
<keyword evidence="6 7" id="KW-0862">Zinc</keyword>
<dbReference type="PANTHER" id="PTHR43705">
    <property type="entry name" value="HYDROXYACYLGLUTATHIONE HYDROLASE"/>
    <property type="match status" value="1"/>
</dbReference>
<evidence type="ECO:0000256" key="3">
    <source>
        <dbReference type="ARBA" id="ARBA00006759"/>
    </source>
</evidence>
<keyword evidence="4 7" id="KW-0479">Metal-binding</keyword>
<dbReference type="Proteomes" id="UP000254326">
    <property type="component" value="Unassembled WGS sequence"/>
</dbReference>
<evidence type="ECO:0000256" key="6">
    <source>
        <dbReference type="ARBA" id="ARBA00022833"/>
    </source>
</evidence>
<dbReference type="PIRSF" id="PIRSF005457">
    <property type="entry name" value="Glx"/>
    <property type="match status" value="1"/>
</dbReference>
<feature type="binding site" evidence="7">
    <location>
        <position position="131"/>
    </location>
    <ligand>
        <name>Zn(2+)</name>
        <dbReference type="ChEBI" id="CHEBI:29105"/>
        <label>2</label>
    </ligand>
</feature>
<evidence type="ECO:0000259" key="8">
    <source>
        <dbReference type="SMART" id="SM00849"/>
    </source>
</evidence>
<evidence type="ECO:0000256" key="5">
    <source>
        <dbReference type="ARBA" id="ARBA00022801"/>
    </source>
</evidence>
<dbReference type="Pfam" id="PF00753">
    <property type="entry name" value="Lactamase_B"/>
    <property type="match status" value="1"/>
</dbReference>
<comment type="cofactor">
    <cofactor evidence="7">
        <name>Zn(2+)</name>
        <dbReference type="ChEBI" id="CHEBI:29105"/>
    </cofactor>
    <text evidence="7">Binds 2 Zn(2+) ions per subunit.</text>
</comment>
<evidence type="ECO:0000313" key="10">
    <source>
        <dbReference type="Proteomes" id="UP000254326"/>
    </source>
</evidence>
<comment type="function">
    <text evidence="7">Thiolesterase that catalyzes the hydrolysis of S-D-lactoyl-glutathione to form glutathione and D-lactic acid.</text>
</comment>
<keyword evidence="10" id="KW-1185">Reference proteome</keyword>
<dbReference type="EMBL" id="QKRA01000009">
    <property type="protein sequence ID" value="RDL43183.1"/>
    <property type="molecule type" value="Genomic_DNA"/>
</dbReference>
<dbReference type="InterPro" id="IPR017782">
    <property type="entry name" value="Hydroxyacylglutathione_Hdrlase"/>
</dbReference>
<comment type="subunit">
    <text evidence="7">Monomer.</text>
</comment>
<dbReference type="PANTHER" id="PTHR43705:SF1">
    <property type="entry name" value="HYDROXYACYLGLUTATHIONE HYDROLASE GLOB"/>
    <property type="match status" value="1"/>
</dbReference>
<feature type="binding site" evidence="7">
    <location>
        <position position="59"/>
    </location>
    <ligand>
        <name>Zn(2+)</name>
        <dbReference type="ChEBI" id="CHEBI:29105"/>
        <label>2</label>
    </ligand>
</feature>
<reference evidence="9 10" key="1">
    <citation type="submission" date="2018-06" db="EMBL/GenBank/DDBJ databases">
        <title>Marinomonas sp. YLB-05 draft genome sequence.</title>
        <authorList>
            <person name="Yu L."/>
            <person name="Tang X."/>
        </authorList>
    </citation>
    <scope>NUCLEOTIDE SEQUENCE [LARGE SCALE GENOMIC DNA]</scope>
    <source>
        <strain evidence="9 10">YLB-05</strain>
    </source>
</reference>
<dbReference type="SUPFAM" id="SSF56281">
    <property type="entry name" value="Metallo-hydrolase/oxidoreductase"/>
    <property type="match status" value="1"/>
</dbReference>
<comment type="pathway">
    <text evidence="2 7">Secondary metabolite metabolism; methylglyoxal degradation; (R)-lactate from methylglyoxal: step 2/2.</text>
</comment>
<feature type="binding site" evidence="7">
    <location>
        <position position="58"/>
    </location>
    <ligand>
        <name>Zn(2+)</name>
        <dbReference type="ChEBI" id="CHEBI:29105"/>
        <label>2</label>
    </ligand>
</feature>
<dbReference type="GO" id="GO:0019243">
    <property type="term" value="P:methylglyoxal catabolic process to D-lactate via S-lactoyl-glutathione"/>
    <property type="evidence" value="ECO:0007669"/>
    <property type="project" value="UniProtKB-UniRule"/>
</dbReference>
<dbReference type="InterPro" id="IPR036866">
    <property type="entry name" value="RibonucZ/Hydroxyglut_hydro"/>
</dbReference>
<evidence type="ECO:0000256" key="4">
    <source>
        <dbReference type="ARBA" id="ARBA00022723"/>
    </source>
</evidence>
<dbReference type="OrthoDB" id="9802248at2"/>
<dbReference type="RefSeq" id="WP_115469134.1">
    <property type="nucleotide sequence ID" value="NZ_QKRA01000009.1"/>
</dbReference>
<name>A0A370U608_9GAMM</name>
<keyword evidence="5 7" id="KW-0378">Hydrolase</keyword>